<evidence type="ECO:0000313" key="1">
    <source>
        <dbReference type="EMBL" id="ANB76377.1"/>
    </source>
</evidence>
<dbReference type="KEGG" id="buz:AYM40_29510"/>
<accession>A0A167WFI2</accession>
<name>A0A167WFI2_9BURK</name>
<dbReference type="AlphaFoldDB" id="A0A167WFI2"/>
<keyword evidence="2" id="KW-1185">Reference proteome</keyword>
<evidence type="ECO:0000313" key="2">
    <source>
        <dbReference type="Proteomes" id="UP000076852"/>
    </source>
</evidence>
<dbReference type="EMBL" id="CP014579">
    <property type="protein sequence ID" value="ANB76377.1"/>
    <property type="molecule type" value="Genomic_DNA"/>
</dbReference>
<sequence>MDILDSLRQAPSAELYRLYLAIGKMLDDPRRVLEVRQRLHLGMEVSYIGSDPLAPPSHGTVVELRQTQAVIQDNQSRQRWSVLYAAVIPDTSRGPTHAPPSPPPRAQREEFFVGDTVGFTDKHLSERVGIIVRLNAKTASIAVNDSEGHWRVSYALLRKIVDI</sequence>
<dbReference type="OrthoDB" id="6195523at2"/>
<dbReference type="STRING" id="1804984.AYM40_29510"/>
<gene>
    <name evidence="1" type="ORF">AYM40_29510</name>
</gene>
<reference evidence="1 2" key="1">
    <citation type="journal article" date="2016" name="Gene">
        <title>PacBio SMRT assembly of a complex multi-replicon genome reveals chlorocatechol degradative operon in a region of genome plasticity.</title>
        <authorList>
            <person name="Ricker N."/>
            <person name="Shen S.Y."/>
            <person name="Goordial J."/>
            <person name="Jin S."/>
            <person name="Fulthorpe R.R."/>
        </authorList>
    </citation>
    <scope>NUCLEOTIDE SEQUENCE [LARGE SCALE GENOMIC DNA]</scope>
    <source>
        <strain evidence="1 2">OLGA172</strain>
    </source>
</reference>
<dbReference type="Proteomes" id="UP000076852">
    <property type="component" value="Chromosome 2"/>
</dbReference>
<dbReference type="RefSeq" id="WP_063499607.1">
    <property type="nucleotide sequence ID" value="NZ_CP014579.1"/>
</dbReference>
<organism evidence="1 2">
    <name type="scientific">Paraburkholderia phytofirmans OLGA172</name>
    <dbReference type="NCBI Taxonomy" id="1417228"/>
    <lineage>
        <taxon>Bacteria</taxon>
        <taxon>Pseudomonadati</taxon>
        <taxon>Pseudomonadota</taxon>
        <taxon>Betaproteobacteria</taxon>
        <taxon>Burkholderiales</taxon>
        <taxon>Burkholderiaceae</taxon>
        <taxon>Paraburkholderia</taxon>
    </lineage>
</organism>
<protein>
    <submittedName>
        <fullName evidence="1">Uncharacterized protein</fullName>
    </submittedName>
</protein>
<proteinExistence type="predicted"/>